<reference evidence="6 7" key="1">
    <citation type="submission" date="2017-09" db="EMBL/GenBank/DDBJ databases">
        <title>Genome sequencing of Besnoitia besnoiti strain Bb-Ger1.</title>
        <authorList>
            <person name="Schares G."/>
            <person name="Venepally P."/>
            <person name="Lorenzi H.A."/>
        </authorList>
    </citation>
    <scope>NUCLEOTIDE SEQUENCE [LARGE SCALE GENOMIC DNA]</scope>
    <source>
        <strain evidence="6 7">Bb-Ger1</strain>
    </source>
</reference>
<keyword evidence="7" id="KW-1185">Reference proteome</keyword>
<dbReference type="GeneID" id="40312242"/>
<evidence type="ECO:0000256" key="1">
    <source>
        <dbReference type="ARBA" id="ARBA00022574"/>
    </source>
</evidence>
<dbReference type="Gene3D" id="2.130.10.10">
    <property type="entry name" value="YVTN repeat-like/Quinoprotein amine dehydrogenase"/>
    <property type="match status" value="1"/>
</dbReference>
<dbReference type="Pfam" id="PF12265">
    <property type="entry name" value="CAF1C_H4-bd"/>
    <property type="match status" value="1"/>
</dbReference>
<feature type="compositionally biased region" description="Acidic residues" evidence="4">
    <location>
        <begin position="82"/>
        <end position="92"/>
    </location>
</feature>
<protein>
    <submittedName>
        <fullName evidence="6">WD domain, G-beta repeat-containing protein</fullName>
    </submittedName>
</protein>
<evidence type="ECO:0000313" key="6">
    <source>
        <dbReference type="EMBL" id="PFH34164.1"/>
    </source>
</evidence>
<dbReference type="STRING" id="94643.A0A2A9MAE1"/>
<evidence type="ECO:0000256" key="3">
    <source>
        <dbReference type="PROSITE-ProRule" id="PRU00221"/>
    </source>
</evidence>
<feature type="region of interest" description="Disordered" evidence="4">
    <location>
        <begin position="186"/>
        <end position="213"/>
    </location>
</feature>
<dbReference type="EMBL" id="NWUJ01000007">
    <property type="protein sequence ID" value="PFH34164.1"/>
    <property type="molecule type" value="Genomic_DNA"/>
</dbReference>
<feature type="region of interest" description="Disordered" evidence="4">
    <location>
        <begin position="1"/>
        <end position="101"/>
    </location>
</feature>
<dbReference type="PANTHER" id="PTHR45903">
    <property type="entry name" value="GLUTAMATE-RICH WD REPEAT-CONTAINING PROTEIN 1"/>
    <property type="match status" value="1"/>
</dbReference>
<accession>A0A2A9MAE1</accession>
<dbReference type="SUPFAM" id="SSF50978">
    <property type="entry name" value="WD40 repeat-like"/>
    <property type="match status" value="1"/>
</dbReference>
<dbReference type="InterPro" id="IPR022052">
    <property type="entry name" value="Histone-bd_RBBP4-like_N"/>
</dbReference>
<proteinExistence type="predicted"/>
<dbReference type="SMART" id="SM00320">
    <property type="entry name" value="WD40"/>
    <property type="match status" value="5"/>
</dbReference>
<dbReference type="RefSeq" id="XP_029218173.1">
    <property type="nucleotide sequence ID" value="XM_029365689.1"/>
</dbReference>
<organism evidence="6 7">
    <name type="scientific">Besnoitia besnoiti</name>
    <name type="common">Apicomplexan protozoan</name>
    <dbReference type="NCBI Taxonomy" id="94643"/>
    <lineage>
        <taxon>Eukaryota</taxon>
        <taxon>Sar</taxon>
        <taxon>Alveolata</taxon>
        <taxon>Apicomplexa</taxon>
        <taxon>Conoidasida</taxon>
        <taxon>Coccidia</taxon>
        <taxon>Eucoccidiorida</taxon>
        <taxon>Eimeriorina</taxon>
        <taxon>Sarcocystidae</taxon>
        <taxon>Besnoitia</taxon>
    </lineage>
</organism>
<feature type="compositionally biased region" description="Acidic residues" evidence="4">
    <location>
        <begin position="50"/>
        <end position="71"/>
    </location>
</feature>
<gene>
    <name evidence="6" type="ORF">BESB_073160</name>
</gene>
<dbReference type="InterPro" id="IPR051972">
    <property type="entry name" value="Glutamate-rich_WD_repeat"/>
</dbReference>
<dbReference type="Pfam" id="PF00400">
    <property type="entry name" value="WD40"/>
    <property type="match status" value="2"/>
</dbReference>
<sequence>MGKRTTDEKRDRAVEGEDIELDLAASPAGQPAERERKRKIKEGETRADAKEEEELEFEDPYGDEFDEEEALAAEMNDAATSESDEEEEDNDGEKEKDELEVVTRAWRPGVDSLAEDEELDFDPSAYEMLHRATMEWSCLSFDIIRDPHAALRTKPPYTAYVVGGTQAETASGNRLFIMKWSDLHKTNKDAKDSDNDDSDDESDDEGSDEDPKLDFRIIAHRGTVNRVRCCPQMNRLVATWSDLGEVNVWDIDKQIKRLDDPGAAGPPPTPHQPPKFTYKGSGVEGYAVDWNPVHTGKLLTGDVEGSVCLWEPQEGGWGVSRIINPANKKSKKMPAARFAGVSDGATVEETQWKIGGSGAGDVFATASNDGGIRMYDTRSSASAPSLALVHAHNSDVNALRWSPVHHDLLLSGDEDGCVKVWDERYGEVPLVVMHWHKKPITSVDWHPTDEATFATSALDDSVALWDMSVEVDEDAVERERASTGAAKNDKEDENTMPEQLMFLHLGQEHISEIKFHPQIHGVVISTACDGFNFFKTCNI</sequence>
<feature type="compositionally biased region" description="Basic and acidic residues" evidence="4">
    <location>
        <begin position="1"/>
        <end position="15"/>
    </location>
</feature>
<feature type="compositionally biased region" description="Acidic residues" evidence="4">
    <location>
        <begin position="194"/>
        <end position="208"/>
    </location>
</feature>
<evidence type="ECO:0000256" key="4">
    <source>
        <dbReference type="SAM" id="MobiDB-lite"/>
    </source>
</evidence>
<dbReference type="PROSITE" id="PS50294">
    <property type="entry name" value="WD_REPEATS_REGION"/>
    <property type="match status" value="2"/>
</dbReference>
<feature type="repeat" description="WD" evidence="3">
    <location>
        <begin position="389"/>
        <end position="422"/>
    </location>
</feature>
<dbReference type="PANTHER" id="PTHR45903:SF1">
    <property type="entry name" value="GLUTAMATE-RICH WD REPEAT-CONTAINING PROTEIN 1"/>
    <property type="match status" value="1"/>
</dbReference>
<dbReference type="InterPro" id="IPR036322">
    <property type="entry name" value="WD40_repeat_dom_sf"/>
</dbReference>
<dbReference type="AlphaFoldDB" id="A0A2A9MAE1"/>
<dbReference type="InterPro" id="IPR001680">
    <property type="entry name" value="WD40_rpt"/>
</dbReference>
<dbReference type="InterPro" id="IPR015943">
    <property type="entry name" value="WD40/YVTN_repeat-like_dom_sf"/>
</dbReference>
<evidence type="ECO:0000259" key="5">
    <source>
        <dbReference type="Pfam" id="PF12265"/>
    </source>
</evidence>
<dbReference type="PROSITE" id="PS50082">
    <property type="entry name" value="WD_REPEATS_2"/>
    <property type="match status" value="2"/>
</dbReference>
<feature type="domain" description="Histone-binding protein RBBP4-like N-terminal" evidence="5">
    <location>
        <begin position="116"/>
        <end position="184"/>
    </location>
</feature>
<name>A0A2A9MAE1_BESBE</name>
<evidence type="ECO:0000313" key="7">
    <source>
        <dbReference type="Proteomes" id="UP000224006"/>
    </source>
</evidence>
<dbReference type="VEuPathDB" id="ToxoDB:BESB_073160"/>
<dbReference type="GO" id="GO:0005730">
    <property type="term" value="C:nucleolus"/>
    <property type="evidence" value="ECO:0007669"/>
    <property type="project" value="TreeGrafter"/>
</dbReference>
<keyword evidence="1 3" id="KW-0853">WD repeat</keyword>
<feature type="repeat" description="WD" evidence="3">
    <location>
        <begin position="433"/>
        <end position="468"/>
    </location>
</feature>
<dbReference type="Proteomes" id="UP000224006">
    <property type="component" value="Unassembled WGS sequence"/>
</dbReference>
<evidence type="ECO:0000256" key="2">
    <source>
        <dbReference type="ARBA" id="ARBA00022737"/>
    </source>
</evidence>
<dbReference type="KEGG" id="bbes:BESB_073160"/>
<dbReference type="OrthoDB" id="2161379at2759"/>
<comment type="caution">
    <text evidence="6">The sequence shown here is derived from an EMBL/GenBank/DDBJ whole genome shotgun (WGS) entry which is preliminary data.</text>
</comment>
<keyword evidence="2" id="KW-0677">Repeat</keyword>
<dbReference type="GO" id="GO:0042254">
    <property type="term" value="P:ribosome biogenesis"/>
    <property type="evidence" value="ECO:0007669"/>
    <property type="project" value="TreeGrafter"/>
</dbReference>